<evidence type="ECO:0000313" key="2">
    <source>
        <dbReference type="EMBL" id="KNZ56003.1"/>
    </source>
</evidence>
<feature type="compositionally biased region" description="Acidic residues" evidence="1">
    <location>
        <begin position="143"/>
        <end position="173"/>
    </location>
</feature>
<dbReference type="PANTHER" id="PTHR12048">
    <property type="entry name" value="CCAAT-BINDING FACTOR-RELATED"/>
    <property type="match status" value="1"/>
</dbReference>
<dbReference type="EMBL" id="LAVV01007418">
    <property type="protein sequence ID" value="KNZ56003.1"/>
    <property type="molecule type" value="Genomic_DNA"/>
</dbReference>
<feature type="region of interest" description="Disordered" evidence="1">
    <location>
        <begin position="112"/>
        <end position="299"/>
    </location>
</feature>
<dbReference type="AlphaFoldDB" id="A0A0L6V5H7"/>
<feature type="compositionally biased region" description="Basic residues" evidence="1">
    <location>
        <begin position="289"/>
        <end position="298"/>
    </location>
</feature>
<dbReference type="GO" id="GO:0005634">
    <property type="term" value="C:nucleus"/>
    <property type="evidence" value="ECO:0007669"/>
    <property type="project" value="TreeGrafter"/>
</dbReference>
<dbReference type="VEuPathDB" id="FungiDB:VP01_2523g2"/>
<feature type="compositionally biased region" description="Basic and acidic residues" evidence="1">
    <location>
        <begin position="112"/>
        <end position="123"/>
    </location>
</feature>
<protein>
    <submittedName>
        <fullName evidence="2">Uncharacterized protein</fullName>
    </submittedName>
</protein>
<dbReference type="PANTHER" id="PTHR12048:SF0">
    <property type="entry name" value="CCAAT_ENHANCER-BINDING PROTEIN ZETA"/>
    <property type="match status" value="1"/>
</dbReference>
<evidence type="ECO:0000256" key="1">
    <source>
        <dbReference type="SAM" id="MobiDB-lite"/>
    </source>
</evidence>
<dbReference type="Proteomes" id="UP000037035">
    <property type="component" value="Unassembled WGS sequence"/>
</dbReference>
<gene>
    <name evidence="2" type="ORF">VP01_2523g2</name>
</gene>
<accession>A0A0L6V5H7</accession>
<name>A0A0L6V5H7_9BASI</name>
<feature type="compositionally biased region" description="Acidic residues" evidence="1">
    <location>
        <begin position="193"/>
        <end position="212"/>
    </location>
</feature>
<organism evidence="2 3">
    <name type="scientific">Puccinia sorghi</name>
    <dbReference type="NCBI Taxonomy" id="27349"/>
    <lineage>
        <taxon>Eukaryota</taxon>
        <taxon>Fungi</taxon>
        <taxon>Dikarya</taxon>
        <taxon>Basidiomycota</taxon>
        <taxon>Pucciniomycotina</taxon>
        <taxon>Pucciniomycetes</taxon>
        <taxon>Pucciniales</taxon>
        <taxon>Pucciniaceae</taxon>
        <taxon>Puccinia</taxon>
    </lineage>
</organism>
<dbReference type="OrthoDB" id="28947at2759"/>
<keyword evidence="3" id="KW-1185">Reference proteome</keyword>
<proteinExistence type="predicted"/>
<sequence length="321" mass="35397">MILNASQLLSGEPISSAVDLNHHTLSSFLDKFAYRQAKKNQPQKGSAIMQPDLHYRLADVVKRRPTPLSENVPVNSKGFLNRQEEEIPVDEVSCDSLGVFFHKFFKKKEMDENKHKKLKEQGKSKKGLLTEDNDFGGRGGSDDGSEEEEDASLVLEGYDDDDEEDKEMDEDEVWAAMKSSMGKKDLQAAMPDDVSDEDEWSAMDPAEFEDSDDGSHEGQVQGLIAAEETDDSESGSSAAIDSEMENEAISVSGLDDSSSCVSENHRRPSASRKRKSAPSAPPDHTSPPKTKKPKKKAAWKSLPTFAAADDYLHLLSDLESL</sequence>
<evidence type="ECO:0000313" key="3">
    <source>
        <dbReference type="Proteomes" id="UP000037035"/>
    </source>
</evidence>
<dbReference type="STRING" id="27349.A0A0L6V5H7"/>
<feature type="compositionally biased region" description="Basic residues" evidence="1">
    <location>
        <begin position="267"/>
        <end position="276"/>
    </location>
</feature>
<comment type="caution">
    <text evidence="2">The sequence shown here is derived from an EMBL/GenBank/DDBJ whole genome shotgun (WGS) entry which is preliminary data.</text>
</comment>
<reference evidence="2 3" key="1">
    <citation type="submission" date="2015-08" db="EMBL/GenBank/DDBJ databases">
        <title>Next Generation Sequencing and Analysis of the Genome of Puccinia sorghi L Schw, the Causal Agent of Maize Common Rust.</title>
        <authorList>
            <person name="Rochi L."/>
            <person name="Burguener G."/>
            <person name="Darino M."/>
            <person name="Turjanski A."/>
            <person name="Kreff E."/>
            <person name="Dieguez M.J."/>
            <person name="Sacco F."/>
        </authorList>
    </citation>
    <scope>NUCLEOTIDE SEQUENCE [LARGE SCALE GENOMIC DNA]</scope>
    <source>
        <strain evidence="2 3">RO10H11247</strain>
    </source>
</reference>
<dbReference type="InterPro" id="IPR040155">
    <property type="entry name" value="CEBPZ/Mak21-like"/>
</dbReference>